<keyword evidence="1" id="KW-0812">Transmembrane</keyword>
<dbReference type="AlphaFoldDB" id="A0A4R6PJJ0"/>
<name>A0A4R6PJJ0_NOCIG</name>
<dbReference type="Gene3D" id="1.20.144.10">
    <property type="entry name" value="Phosphatidic acid phosphatase type 2/haloperoxidase"/>
    <property type="match status" value="1"/>
</dbReference>
<dbReference type="EMBL" id="SNXK01000004">
    <property type="protein sequence ID" value="TDP37860.1"/>
    <property type="molecule type" value="Genomic_DNA"/>
</dbReference>
<feature type="transmembrane region" description="Helical" evidence="1">
    <location>
        <begin position="52"/>
        <end position="78"/>
    </location>
</feature>
<reference evidence="2 3" key="1">
    <citation type="submission" date="2019-03" db="EMBL/GenBank/DDBJ databases">
        <title>Genomic Encyclopedia of Type Strains, Phase IV (KMG-IV): sequencing the most valuable type-strain genomes for metagenomic binning, comparative biology and taxonomic classification.</title>
        <authorList>
            <person name="Goeker M."/>
        </authorList>
    </citation>
    <scope>NUCLEOTIDE SEQUENCE [LARGE SCALE GENOMIC DNA]</scope>
    <source>
        <strain evidence="2 3">DSM 44496</strain>
    </source>
</reference>
<evidence type="ECO:0000256" key="1">
    <source>
        <dbReference type="SAM" id="Phobius"/>
    </source>
</evidence>
<keyword evidence="1" id="KW-1133">Transmembrane helix</keyword>
<dbReference type="RefSeq" id="WP_067488689.1">
    <property type="nucleotide sequence ID" value="NZ_SNXK01000004.1"/>
</dbReference>
<feature type="transmembrane region" description="Helical" evidence="1">
    <location>
        <begin position="143"/>
        <end position="161"/>
    </location>
</feature>
<sequence length="216" mass="23072">MIHPGQALRTTVLAACASVTALIPLTFPADDGATDIDRAIAEPVQRSVSPEWGSILVSPSNGATVLIGLLGFCCWFLVRRRWWRAATMLVVPELAVAINTWLLKPLWDRQLHDYLAYPSGHTVHLVAVATTFACLVTSARARLVVVALTALMLVPVTLGMIERGYHHATDVFGGAAAAVTLAVAGVWAVSCGRKRWRRATSRPAASTPAHPSPPPA</sequence>
<evidence type="ECO:0000313" key="2">
    <source>
        <dbReference type="EMBL" id="TDP37860.1"/>
    </source>
</evidence>
<feature type="transmembrane region" description="Helical" evidence="1">
    <location>
        <begin position="115"/>
        <end position="136"/>
    </location>
</feature>
<accession>A0A4R6PJJ0</accession>
<dbReference type="InterPro" id="IPR036938">
    <property type="entry name" value="PAP2/HPO_sf"/>
</dbReference>
<dbReference type="Proteomes" id="UP000295087">
    <property type="component" value="Unassembled WGS sequence"/>
</dbReference>
<gene>
    <name evidence="2" type="ORF">DFR75_104212</name>
</gene>
<comment type="caution">
    <text evidence="2">The sequence shown here is derived from an EMBL/GenBank/DDBJ whole genome shotgun (WGS) entry which is preliminary data.</text>
</comment>
<feature type="transmembrane region" description="Helical" evidence="1">
    <location>
        <begin position="85"/>
        <end position="103"/>
    </location>
</feature>
<proteinExistence type="predicted"/>
<evidence type="ECO:0000313" key="3">
    <source>
        <dbReference type="Proteomes" id="UP000295087"/>
    </source>
</evidence>
<keyword evidence="1" id="KW-0472">Membrane</keyword>
<organism evidence="2 3">
    <name type="scientific">Nocardia ignorata</name>
    <dbReference type="NCBI Taxonomy" id="145285"/>
    <lineage>
        <taxon>Bacteria</taxon>
        <taxon>Bacillati</taxon>
        <taxon>Actinomycetota</taxon>
        <taxon>Actinomycetes</taxon>
        <taxon>Mycobacteriales</taxon>
        <taxon>Nocardiaceae</taxon>
        <taxon>Nocardia</taxon>
    </lineage>
</organism>
<protein>
    <submittedName>
        <fullName evidence="2">Undecaprenyl-diphosphatase</fullName>
    </submittedName>
</protein>
<feature type="transmembrane region" description="Helical" evidence="1">
    <location>
        <begin position="173"/>
        <end position="192"/>
    </location>
</feature>
<dbReference type="SUPFAM" id="SSF48317">
    <property type="entry name" value="Acid phosphatase/Vanadium-dependent haloperoxidase"/>
    <property type="match status" value="1"/>
</dbReference>
<keyword evidence="3" id="KW-1185">Reference proteome</keyword>